<dbReference type="InterPro" id="IPR025487">
    <property type="entry name" value="DUF4379"/>
</dbReference>
<dbReference type="PANTHER" id="PTHR37317:SF1">
    <property type="entry name" value="ZINC-RIBBON DOMAIN-CONTAINING PROTEIN-RELATED"/>
    <property type="match status" value="1"/>
</dbReference>
<sequence length="697" mass="80656">MLPENIKLSFEKWCLENNPDMLQMWDYERNTISPNEVSYGARKLLWFKGRCGHSWESSPVEIRMGRGCPYCHGLKVLRGFNDLESKEPELAKEWHPTKNGKLKPSDITYGSKQKVWWLGPCGHEWKAQINNRRFNDGCPICTDRLIVPGINDLDSQYPELAKEWHPTKNQKKRPDKIAPHSNIPVWWLGPCGHEWKTQPNNRVYGSGCPICKMERSTSFAEKAIAFYLSKITTVEESAHPLKSRKELDIYLPKLKIAVEYDGEAYHRSVEKDLRKNKECEDTGIVLIRIREPNCPTISDYPTIVMENRNDDGLAAAISKLIKLIFPRKRKVPTINLDQDRPVIYESYIKSSKENSLAESKPELIRYWNKKRNGALNPEYVNTYSMKKLWWICEKGHEWQATVANISTGSRCPYCSGRKVWKGFNDLCTTNPDIAALWSDKNTIDPSSLSAGSHRKVWLTYPCGHESLRSVRDHIGSSGCSICNRKSATPGINDIVTIRPDLISQWDYEKNDLDPKKVRPGSKKKVWWVCEKGHSYQMTIGDKSHGQNCPYCSGRKVWPGFNDIATTNPDLLEYWDYEKNSPLEPTQINKGSDTKVWWKCDKGHTYQATIYNFSNYKNCPYCANRRILEGYNDLSTVEPEIMTWWDYEKNGELLPTQVSRGSSRLVWWRCPNGHEYQKKIEFQVQSPFCPVCKIRLSR</sequence>
<feature type="domain" description="Treble clef zinc finger" evidence="1">
    <location>
        <begin position="501"/>
        <end position="554"/>
    </location>
</feature>
<reference evidence="2 3" key="1">
    <citation type="submission" date="2016-10" db="EMBL/GenBank/DDBJ databases">
        <title>Complete genome of the TMA-utilizing, human hosted archaeon Methanomethylophilus alvus Gen. nov, sp. nov., strain Mx-05, derived from a pure culture.</title>
        <authorList>
            <person name="Brugere J.-F."/>
            <person name="Ben Hania W."/>
            <person name="Chaudhary P.P."/>
            <person name="Gaci N."/>
            <person name="Borrel G."/>
            <person name="Cao Van Tuat L."/>
            <person name="Fardeau M.-L."/>
            <person name="Harris H.M.B."/>
            <person name="O'Toole P.W."/>
            <person name="Ollivier B."/>
        </authorList>
    </citation>
    <scope>NUCLEOTIDE SEQUENCE [LARGE SCALE GENOMIC DNA]</scope>
    <source>
        <strain evidence="2 3">Mx-05</strain>
    </source>
</reference>
<proteinExistence type="predicted"/>
<feature type="domain" description="Treble clef zinc finger" evidence="1">
    <location>
        <begin position="570"/>
        <end position="624"/>
    </location>
</feature>
<evidence type="ECO:0000313" key="3">
    <source>
        <dbReference type="Proteomes" id="UP000273278"/>
    </source>
</evidence>
<dbReference type="EMBL" id="CP017686">
    <property type="protein sequence ID" value="AYQ54980.1"/>
    <property type="molecule type" value="Genomic_DNA"/>
</dbReference>
<feature type="domain" description="Treble clef zinc finger" evidence="1">
    <location>
        <begin position="22"/>
        <end position="73"/>
    </location>
</feature>
<evidence type="ECO:0000313" key="2">
    <source>
        <dbReference type="EMBL" id="AYQ54980.1"/>
    </source>
</evidence>
<organism evidence="2 3">
    <name type="scientific">Methanomethylophilus alvi</name>
    <dbReference type="NCBI Taxonomy" id="1291540"/>
    <lineage>
        <taxon>Archaea</taxon>
        <taxon>Methanobacteriati</taxon>
        <taxon>Thermoplasmatota</taxon>
        <taxon>Thermoplasmata</taxon>
        <taxon>Methanomassiliicoccales</taxon>
        <taxon>Methanomethylophilaceae</taxon>
        <taxon>Methanomethylophilus</taxon>
    </lineage>
</organism>
<accession>A0A3G3IGK4</accession>
<feature type="domain" description="Treble clef zinc finger" evidence="1">
    <location>
        <begin position="641"/>
        <end position="692"/>
    </location>
</feature>
<feature type="domain" description="Treble clef zinc finger" evidence="1">
    <location>
        <begin position="363"/>
        <end position="417"/>
    </location>
</feature>
<dbReference type="Proteomes" id="UP000273278">
    <property type="component" value="Chromosome"/>
</dbReference>
<dbReference type="Pfam" id="PF14311">
    <property type="entry name" value="DUF4379"/>
    <property type="match status" value="8"/>
</dbReference>
<protein>
    <recommendedName>
        <fullName evidence="1">Treble clef zinc finger domain-containing protein</fullName>
    </recommendedName>
</protein>
<evidence type="ECO:0000259" key="1">
    <source>
        <dbReference type="Pfam" id="PF14311"/>
    </source>
</evidence>
<dbReference type="Gene3D" id="3.40.960.10">
    <property type="entry name" value="VSR Endonuclease"/>
    <property type="match status" value="1"/>
</dbReference>
<feature type="domain" description="Treble clef zinc finger" evidence="1">
    <location>
        <begin position="433"/>
        <end position="485"/>
    </location>
</feature>
<feature type="domain" description="Treble clef zinc finger" evidence="1">
    <location>
        <begin position="90"/>
        <end position="143"/>
    </location>
</feature>
<name>A0A3G3IGK4_9ARCH</name>
<dbReference type="PANTHER" id="PTHR37317">
    <property type="entry name" value="BLR8090 PROTEIN"/>
    <property type="match status" value="1"/>
</dbReference>
<gene>
    <name evidence="2" type="ORF">BKD89_04070</name>
</gene>
<feature type="domain" description="Treble clef zinc finger" evidence="1">
    <location>
        <begin position="160"/>
        <end position="213"/>
    </location>
</feature>
<dbReference type="AlphaFoldDB" id="A0A3G3IGK4"/>